<reference evidence="1 2" key="1">
    <citation type="journal article" date="2022" name="Hortic Res">
        <title>A haplotype resolved chromosomal level avocado genome allows analysis of novel avocado genes.</title>
        <authorList>
            <person name="Nath O."/>
            <person name="Fletcher S.J."/>
            <person name="Hayward A."/>
            <person name="Shaw L.M."/>
            <person name="Masouleh A.K."/>
            <person name="Furtado A."/>
            <person name="Henry R.J."/>
            <person name="Mitter N."/>
        </authorList>
    </citation>
    <scope>NUCLEOTIDE SEQUENCE [LARGE SCALE GENOMIC DNA]</scope>
    <source>
        <strain evidence="2">cv. Hass</strain>
    </source>
</reference>
<evidence type="ECO:0000313" key="1">
    <source>
        <dbReference type="EMBL" id="KAJ8636869.1"/>
    </source>
</evidence>
<accession>A0ACC2LV29</accession>
<sequence>MATRPFYHLDEVVEAAGADVGDAGAVVDLRDNLPEYVLDVAVGVKGAARHEGGAVANALLTPMSSNRETRELPRTTWWRRLMKRAREESSTTMRKTMSGETAMREMLEEAL</sequence>
<protein>
    <submittedName>
        <fullName evidence="1">Uncharacterized protein</fullName>
    </submittedName>
</protein>
<comment type="caution">
    <text evidence="1">The sequence shown here is derived from an EMBL/GenBank/DDBJ whole genome shotgun (WGS) entry which is preliminary data.</text>
</comment>
<evidence type="ECO:0000313" key="2">
    <source>
        <dbReference type="Proteomes" id="UP001234297"/>
    </source>
</evidence>
<organism evidence="1 2">
    <name type="scientific">Persea americana</name>
    <name type="common">Avocado</name>
    <dbReference type="NCBI Taxonomy" id="3435"/>
    <lineage>
        <taxon>Eukaryota</taxon>
        <taxon>Viridiplantae</taxon>
        <taxon>Streptophyta</taxon>
        <taxon>Embryophyta</taxon>
        <taxon>Tracheophyta</taxon>
        <taxon>Spermatophyta</taxon>
        <taxon>Magnoliopsida</taxon>
        <taxon>Magnoliidae</taxon>
        <taxon>Laurales</taxon>
        <taxon>Lauraceae</taxon>
        <taxon>Persea</taxon>
    </lineage>
</organism>
<dbReference type="Proteomes" id="UP001234297">
    <property type="component" value="Chromosome 3"/>
</dbReference>
<gene>
    <name evidence="1" type="ORF">MRB53_011136</name>
</gene>
<proteinExistence type="predicted"/>
<keyword evidence="2" id="KW-1185">Reference proteome</keyword>
<dbReference type="EMBL" id="CM056811">
    <property type="protein sequence ID" value="KAJ8636869.1"/>
    <property type="molecule type" value="Genomic_DNA"/>
</dbReference>
<name>A0ACC2LV29_PERAE</name>